<comment type="caution">
    <text evidence="7">The sequence shown here is derived from an EMBL/GenBank/DDBJ whole genome shotgun (WGS) entry which is preliminary data.</text>
</comment>
<dbReference type="Proteomes" id="UP000298327">
    <property type="component" value="Unassembled WGS sequence"/>
</dbReference>
<dbReference type="GO" id="GO:0070008">
    <property type="term" value="F:serine-type exopeptidase activity"/>
    <property type="evidence" value="ECO:0007669"/>
    <property type="project" value="InterPro"/>
</dbReference>
<dbReference type="GO" id="GO:0008239">
    <property type="term" value="F:dipeptidyl-peptidase activity"/>
    <property type="evidence" value="ECO:0007669"/>
    <property type="project" value="TreeGrafter"/>
</dbReference>
<name>A0A4Y9YT72_9AGAM</name>
<evidence type="ECO:0000256" key="5">
    <source>
        <dbReference type="ARBA" id="ARBA00023180"/>
    </source>
</evidence>
<evidence type="ECO:0000256" key="1">
    <source>
        <dbReference type="ARBA" id="ARBA00011079"/>
    </source>
</evidence>
<evidence type="ECO:0000256" key="2">
    <source>
        <dbReference type="ARBA" id="ARBA00022670"/>
    </source>
</evidence>
<dbReference type="Gene3D" id="1.25.40.10">
    <property type="entry name" value="Tetratricopeptide repeat domain"/>
    <property type="match status" value="1"/>
</dbReference>
<dbReference type="InterPro" id="IPR024983">
    <property type="entry name" value="CHAT_dom"/>
</dbReference>
<proteinExistence type="inferred from homology"/>
<dbReference type="Pfam" id="PF12770">
    <property type="entry name" value="CHAT"/>
    <property type="match status" value="1"/>
</dbReference>
<dbReference type="InterPro" id="IPR011990">
    <property type="entry name" value="TPR-like_helical_dom_sf"/>
</dbReference>
<keyword evidence="8" id="KW-1185">Reference proteome</keyword>
<keyword evidence="4" id="KW-0378">Hydrolase</keyword>
<dbReference type="OrthoDB" id="1735038at2759"/>
<evidence type="ECO:0000313" key="8">
    <source>
        <dbReference type="Proteomes" id="UP000298327"/>
    </source>
</evidence>
<keyword evidence="5" id="KW-0325">Glycoprotein</keyword>
<evidence type="ECO:0000259" key="6">
    <source>
        <dbReference type="Pfam" id="PF12770"/>
    </source>
</evidence>
<dbReference type="SUPFAM" id="SSF48452">
    <property type="entry name" value="TPR-like"/>
    <property type="match status" value="1"/>
</dbReference>
<evidence type="ECO:0000256" key="3">
    <source>
        <dbReference type="ARBA" id="ARBA00022729"/>
    </source>
</evidence>
<dbReference type="InterPro" id="IPR008758">
    <property type="entry name" value="Peptidase_S28"/>
</dbReference>
<accession>A0A4Y9YT72</accession>
<comment type="similarity">
    <text evidence="1">Belongs to the peptidase S28 family.</text>
</comment>
<keyword evidence="3" id="KW-0732">Signal</keyword>
<organism evidence="7 8">
    <name type="scientific">Dentipellis fragilis</name>
    <dbReference type="NCBI Taxonomy" id="205917"/>
    <lineage>
        <taxon>Eukaryota</taxon>
        <taxon>Fungi</taxon>
        <taxon>Dikarya</taxon>
        <taxon>Basidiomycota</taxon>
        <taxon>Agaricomycotina</taxon>
        <taxon>Agaricomycetes</taxon>
        <taxon>Russulales</taxon>
        <taxon>Hericiaceae</taxon>
        <taxon>Dentipellis</taxon>
    </lineage>
</organism>
<evidence type="ECO:0000256" key="4">
    <source>
        <dbReference type="ARBA" id="ARBA00022801"/>
    </source>
</evidence>
<sequence>PARAHACIVHAHALIATNQTHLLGPAIGLCWEAIQALGYAPGMPAPVPDPLRAALSAFGHALYLRYTHFGALEDLEQAVNAQKMCVAGVLGPQRFAMYNSLSMALVARYRRLGEMTDIVVAMELSRQLLVESGIKEPSIVLIASWGYGRALFAFFEANGGSDVLDEAAGVVRSAVRACGLDHPLLAVNLALQGTILRYRFILHGNEEDLRAGWTLAGAAVATHESTGIEDQNLMDSVAAQGWFALVKWEDGGNVEDLNEAIDLFRRVAKARDPRHPDRAEALFRLGDALRKRSQLQANPNDLAEAVCLCRDALQAQPDTRHPRYPFWAAGLASCLLLVARTEGNADSLEEAVVWAELALSLTPETLPALGEVVACFGDVLYARYEAREDVNDLNECLRMYAQAATSTTSPSRYCLRYTKTWETIATKHGRASSIAAVYDARLQQQLRSVNIGQTIQARHDILTKNPIESSRAAAYAIAEGKLERAVELLEHGRSILWQQTLRLRPSMDRLREVSPDLANRLSKIIHELEGVMRTQSVTYTFATVESIRDPDRTGRRHRDLAETYERLLAQVRKLDGFGDFMRLTTFADLEGVASEGPIIIVNLCEDRCDALILTATYGIRHVRLLEASFAQFETVQAELAEAAETLECDPTLEAMEEMDAKLLSTLRLLWQAIVSPVLKELNDLGPIPKRLFWCMAGAADLPIHAAGPYVQGRLNLPDITVSSYTPTLTALLRARRSKGAQSPKMLAIAQTKTPGFGDLPCAKTEVQCLKKYCALPLTELVDNATPHDVQYHLQDHSWVHFCCHGTVNAQQPLLSAFHLNSEVPHIGTLNIEALMRAKLPYADFAYLSACHTAVGSVARSESMSLAAALQVTGFRSIIATMYSIGDDDGPVVAKEVYKYLFRDPSRAPDSADAAVAVHKAATVLRKAGVQLFRWTHEIAKARYLRRLSSICTRTPPILINMWTRTPAKTMLWSDESSSRFWSSRWPADDYRRATDIMSLLSTYSPLKYLVGDGPSRDGMDCVYLRRPLPDIDSVVGVVLMIQPRITDANRSLWKCYRDLWKSFRLVFDSGEQDAEPLLPYYLQEYHGLSATMRLAKRYKGLAILWEHRFYGASLPFPVNVRQLSILAISSADLASQRNTTSDQWKFLTTEQALEDVVYFANLFKLSPRNSTSFRPSTTPWIWLGGSYPGVRGALMRQRNPETIFAAWASSAPVQAQVDMSSYYKAAERSLTRNCSADWVAVTRYVDDVLGTGNETATAQMKFDLLKARLSGSGGNTTGAQNLTLEQANATSSVSAASVLMDPLSFYQYYGFNASLLPFCNNVQTRNFTATPLESGLAATLGIQAAFDAFLTGIAEIDYDSIPGDPDDPVADQSWMWQYCSEYGFYQRGDPQNPLSIETSFRSLELFQQECNSAFPVGLPPSPNVGNINKYGGWNMKPSNIMFANGEFDPWRTMGLASIETNSPHRSPTVVVPRCNEPSPGTSFFGITYDNMVHVSDMRVLLVPDANHTDFKTVGFYSPVSQEPFYAGLGLFQLALDEWLPCFGKRV</sequence>
<keyword evidence="2" id="KW-0645">Protease</keyword>
<gene>
    <name evidence="7" type="ORF">EVG20_g5780</name>
</gene>
<dbReference type="EMBL" id="SEOQ01000356">
    <property type="protein sequence ID" value="TFY64907.1"/>
    <property type="molecule type" value="Genomic_DNA"/>
</dbReference>
<dbReference type="PANTHER" id="PTHR11010:SF109">
    <property type="entry name" value="PEPTIDASE, FAMILY S28, PUTATIVE (AFU_ORTHOLOGUE AFUA_4G03790)-RELATED"/>
    <property type="match status" value="1"/>
</dbReference>
<dbReference type="GO" id="GO:0006508">
    <property type="term" value="P:proteolysis"/>
    <property type="evidence" value="ECO:0007669"/>
    <property type="project" value="UniProtKB-KW"/>
</dbReference>
<reference evidence="7 8" key="1">
    <citation type="submission" date="2019-02" db="EMBL/GenBank/DDBJ databases">
        <title>Genome sequencing of the rare red list fungi Dentipellis fragilis.</title>
        <authorList>
            <person name="Buettner E."/>
            <person name="Kellner H."/>
        </authorList>
    </citation>
    <scope>NUCLEOTIDE SEQUENCE [LARGE SCALE GENOMIC DNA]</scope>
    <source>
        <strain evidence="7 8">DSM 105465</strain>
    </source>
</reference>
<feature type="non-terminal residue" evidence="7">
    <location>
        <position position="1"/>
    </location>
</feature>
<protein>
    <recommendedName>
        <fullName evidence="6">CHAT domain-containing protein</fullName>
    </recommendedName>
</protein>
<dbReference type="InterPro" id="IPR029058">
    <property type="entry name" value="AB_hydrolase_fold"/>
</dbReference>
<feature type="domain" description="CHAT" evidence="6">
    <location>
        <begin position="665"/>
        <end position="928"/>
    </location>
</feature>
<dbReference type="Pfam" id="PF05577">
    <property type="entry name" value="Peptidase_S28"/>
    <property type="match status" value="1"/>
</dbReference>
<dbReference type="Gene3D" id="3.40.50.1820">
    <property type="entry name" value="alpha/beta hydrolase"/>
    <property type="match status" value="2"/>
</dbReference>
<dbReference type="PANTHER" id="PTHR11010">
    <property type="entry name" value="PROTEASE S28 PRO-X CARBOXYPEPTIDASE-RELATED"/>
    <property type="match status" value="1"/>
</dbReference>
<evidence type="ECO:0000313" key="7">
    <source>
        <dbReference type="EMBL" id="TFY64907.1"/>
    </source>
</evidence>